<evidence type="ECO:0000313" key="5">
    <source>
        <dbReference type="Proteomes" id="UP000182258"/>
    </source>
</evidence>
<sequence length="190" mass="20740">MRILLRLLTALTSAALLFSVVQTPAMAASQSGTHAWSTDTLTLREGPGTRYAFTGEISPDLAIKVLRCQKLWCLVDGDAGRGWTYKRNISFGAIPGDWPNGLASYPRGGTVCFYTGVNYAGSEVCLKTGQVLKDLALSGLDNSFASVRVDGTSVDVCRDRFFQSYCERIVVSQPALDKYLLRNLSSIHVY</sequence>
<keyword evidence="4" id="KW-1185">Reference proteome</keyword>
<dbReference type="Proteomes" id="UP000033519">
    <property type="component" value="Unassembled WGS sequence"/>
</dbReference>
<evidence type="ECO:0000313" key="3">
    <source>
        <dbReference type="EMBL" id="SFC88459.1"/>
    </source>
</evidence>
<reference evidence="3 5" key="2">
    <citation type="submission" date="2016-10" db="EMBL/GenBank/DDBJ databases">
        <authorList>
            <person name="de Groot N.N."/>
        </authorList>
    </citation>
    <scope>NUCLEOTIDE SEQUENCE [LARGE SCALE GENOMIC DNA]</scope>
    <source>
        <strain evidence="3 5">CGMCC 1.10210</strain>
    </source>
</reference>
<gene>
    <name evidence="3" type="ORF">SAMN04488059_113100</name>
    <name evidence="2" type="ORF">WH91_01350</name>
</gene>
<evidence type="ECO:0000313" key="2">
    <source>
        <dbReference type="EMBL" id="KKC34678.1"/>
    </source>
</evidence>
<dbReference type="PATRIC" id="fig|728005.3.peg.16"/>
<dbReference type="EMBL" id="FOMB01000013">
    <property type="protein sequence ID" value="SFC88459.1"/>
    <property type="molecule type" value="Genomic_DNA"/>
</dbReference>
<dbReference type="OrthoDB" id="7739067at2"/>
<proteinExistence type="predicted"/>
<dbReference type="RefSeq" id="WP_046169218.1">
    <property type="nucleotide sequence ID" value="NZ_FOMB01000013.1"/>
</dbReference>
<dbReference type="InterPro" id="IPR010466">
    <property type="entry name" value="DUF1058"/>
</dbReference>
<protein>
    <submittedName>
        <fullName evidence="3">SH3 domain-containing protein</fullName>
    </submittedName>
</protein>
<name>A0A0F5Q1A9_9HYPH</name>
<evidence type="ECO:0000256" key="1">
    <source>
        <dbReference type="SAM" id="SignalP"/>
    </source>
</evidence>
<feature type="signal peptide" evidence="1">
    <location>
        <begin position="1"/>
        <end position="27"/>
    </location>
</feature>
<dbReference type="STRING" id="728005.SAMN04488059_113100"/>
<dbReference type="EMBL" id="LAPV01000010">
    <property type="protein sequence ID" value="KKC34678.1"/>
    <property type="molecule type" value="Genomic_DNA"/>
</dbReference>
<dbReference type="Gene3D" id="2.60.20.10">
    <property type="entry name" value="Crystallins"/>
    <property type="match status" value="1"/>
</dbReference>
<reference evidence="2 4" key="1">
    <citation type="submission" date="2015-03" db="EMBL/GenBank/DDBJ databases">
        <authorList>
            <person name="Lepp D."/>
            <person name="Hassan Y.I."/>
            <person name="Li X.-Z."/>
            <person name="Zhou T."/>
        </authorList>
    </citation>
    <scope>NUCLEOTIDE SEQUENCE [LARGE SCALE GENOMIC DNA]</scope>
    <source>
        <strain evidence="2 4">Cr7-05</strain>
    </source>
</reference>
<feature type="chain" id="PRO_5010418805" evidence="1">
    <location>
        <begin position="28"/>
        <end position="190"/>
    </location>
</feature>
<dbReference type="Proteomes" id="UP000182258">
    <property type="component" value="Unassembled WGS sequence"/>
</dbReference>
<dbReference type="Pfam" id="PF06347">
    <property type="entry name" value="SH3_4"/>
    <property type="match status" value="1"/>
</dbReference>
<accession>A0A0F5Q1A9</accession>
<dbReference type="Gene3D" id="2.30.30.40">
    <property type="entry name" value="SH3 Domains"/>
    <property type="match status" value="1"/>
</dbReference>
<organism evidence="3 5">
    <name type="scientific">Devosia psychrophila</name>
    <dbReference type="NCBI Taxonomy" id="728005"/>
    <lineage>
        <taxon>Bacteria</taxon>
        <taxon>Pseudomonadati</taxon>
        <taxon>Pseudomonadota</taxon>
        <taxon>Alphaproteobacteria</taxon>
        <taxon>Hyphomicrobiales</taxon>
        <taxon>Devosiaceae</taxon>
        <taxon>Devosia</taxon>
    </lineage>
</organism>
<keyword evidence="1" id="KW-0732">Signal</keyword>
<dbReference type="Pfam" id="PF03995">
    <property type="entry name" value="Inhibitor_I36"/>
    <property type="match status" value="1"/>
</dbReference>
<evidence type="ECO:0000313" key="4">
    <source>
        <dbReference type="Proteomes" id="UP000033519"/>
    </source>
</evidence>
<dbReference type="AlphaFoldDB" id="A0A0F5Q1A9"/>